<name>A0A6A6UGT9_9PEZI</name>
<evidence type="ECO:0000313" key="3">
    <source>
        <dbReference type="EMBL" id="KAF2671485.1"/>
    </source>
</evidence>
<keyword evidence="4" id="KW-1185">Reference proteome</keyword>
<evidence type="ECO:0000313" key="4">
    <source>
        <dbReference type="Proteomes" id="UP000799302"/>
    </source>
</evidence>
<feature type="compositionally biased region" description="Low complexity" evidence="1">
    <location>
        <begin position="514"/>
        <end position="527"/>
    </location>
</feature>
<accession>A0A6A6UGT9</accession>
<evidence type="ECO:0000256" key="1">
    <source>
        <dbReference type="SAM" id="MobiDB-lite"/>
    </source>
</evidence>
<dbReference type="GO" id="GO:0007094">
    <property type="term" value="P:mitotic spindle assembly checkpoint signaling"/>
    <property type="evidence" value="ECO:0007669"/>
    <property type="project" value="TreeGrafter"/>
</dbReference>
<dbReference type="Pfam" id="PF22766">
    <property type="entry name" value="ZW10_C2"/>
    <property type="match status" value="1"/>
</dbReference>
<dbReference type="PANTHER" id="PTHR12205">
    <property type="entry name" value="CENTROMERE/KINETOCHORE PROTEIN ZW10"/>
    <property type="match status" value="1"/>
</dbReference>
<gene>
    <name evidence="3" type="ORF">BT63DRAFT_438913</name>
</gene>
<organism evidence="3 4">
    <name type="scientific">Microthyrium microscopicum</name>
    <dbReference type="NCBI Taxonomy" id="703497"/>
    <lineage>
        <taxon>Eukaryota</taxon>
        <taxon>Fungi</taxon>
        <taxon>Dikarya</taxon>
        <taxon>Ascomycota</taxon>
        <taxon>Pezizomycotina</taxon>
        <taxon>Dothideomycetes</taxon>
        <taxon>Dothideomycetes incertae sedis</taxon>
        <taxon>Microthyriales</taxon>
        <taxon>Microthyriaceae</taxon>
        <taxon>Microthyrium</taxon>
    </lineage>
</organism>
<dbReference type="Gene3D" id="1.10.357.150">
    <property type="match status" value="1"/>
</dbReference>
<dbReference type="InterPro" id="IPR055148">
    <property type="entry name" value="ZW10_C_2"/>
</dbReference>
<dbReference type="GO" id="GO:0005737">
    <property type="term" value="C:cytoplasm"/>
    <property type="evidence" value="ECO:0007669"/>
    <property type="project" value="GOC"/>
</dbReference>
<dbReference type="Proteomes" id="UP000799302">
    <property type="component" value="Unassembled WGS sequence"/>
</dbReference>
<protein>
    <recommendedName>
        <fullName evidence="2">ZW10 C-terminal helical domain-containing protein</fullName>
    </recommendedName>
</protein>
<feature type="compositionally biased region" description="Acidic residues" evidence="1">
    <location>
        <begin position="431"/>
        <end position="475"/>
    </location>
</feature>
<dbReference type="AlphaFoldDB" id="A0A6A6UGT9"/>
<feature type="region of interest" description="Disordered" evidence="1">
    <location>
        <begin position="428"/>
        <end position="543"/>
    </location>
</feature>
<dbReference type="GO" id="GO:0006888">
    <property type="term" value="P:endoplasmic reticulum to Golgi vesicle-mediated transport"/>
    <property type="evidence" value="ECO:0007669"/>
    <property type="project" value="TreeGrafter"/>
</dbReference>
<dbReference type="GO" id="GO:1990423">
    <property type="term" value="C:RZZ complex"/>
    <property type="evidence" value="ECO:0007669"/>
    <property type="project" value="TreeGrafter"/>
</dbReference>
<dbReference type="InterPro" id="IPR046362">
    <property type="entry name" value="Zw10/DSL1_C_sf"/>
</dbReference>
<reference evidence="3" key="1">
    <citation type="journal article" date="2020" name="Stud. Mycol.">
        <title>101 Dothideomycetes genomes: a test case for predicting lifestyles and emergence of pathogens.</title>
        <authorList>
            <person name="Haridas S."/>
            <person name="Albert R."/>
            <person name="Binder M."/>
            <person name="Bloem J."/>
            <person name="Labutti K."/>
            <person name="Salamov A."/>
            <person name="Andreopoulos B."/>
            <person name="Baker S."/>
            <person name="Barry K."/>
            <person name="Bills G."/>
            <person name="Bluhm B."/>
            <person name="Cannon C."/>
            <person name="Castanera R."/>
            <person name="Culley D."/>
            <person name="Daum C."/>
            <person name="Ezra D."/>
            <person name="Gonzalez J."/>
            <person name="Henrissat B."/>
            <person name="Kuo A."/>
            <person name="Liang C."/>
            <person name="Lipzen A."/>
            <person name="Lutzoni F."/>
            <person name="Magnuson J."/>
            <person name="Mondo S."/>
            <person name="Nolan M."/>
            <person name="Ohm R."/>
            <person name="Pangilinan J."/>
            <person name="Park H.-J."/>
            <person name="Ramirez L."/>
            <person name="Alfaro M."/>
            <person name="Sun H."/>
            <person name="Tritt A."/>
            <person name="Yoshinaga Y."/>
            <person name="Zwiers L.-H."/>
            <person name="Turgeon B."/>
            <person name="Goodwin S."/>
            <person name="Spatafora J."/>
            <person name="Crous P."/>
            <person name="Grigoriev I."/>
        </authorList>
    </citation>
    <scope>NUCLEOTIDE SEQUENCE</scope>
    <source>
        <strain evidence="3">CBS 115976</strain>
    </source>
</reference>
<dbReference type="OrthoDB" id="534815at2759"/>
<dbReference type="EMBL" id="MU004233">
    <property type="protein sequence ID" value="KAF2671485.1"/>
    <property type="molecule type" value="Genomic_DNA"/>
</dbReference>
<evidence type="ECO:0000259" key="2">
    <source>
        <dbReference type="Pfam" id="PF22766"/>
    </source>
</evidence>
<feature type="compositionally biased region" description="Basic and acidic residues" evidence="1">
    <location>
        <begin position="477"/>
        <end position="487"/>
    </location>
</feature>
<proteinExistence type="predicted"/>
<dbReference type="PANTHER" id="PTHR12205:SF0">
    <property type="entry name" value="CENTROMERE_KINETOCHORE PROTEIN ZW10 HOMOLOG"/>
    <property type="match status" value="1"/>
</dbReference>
<sequence>MSTDPSSAVASSVLTFVQTGAYPDDEQTVSTTLTSTNIPSILELVSKAEEDVKAEIRTLSSSSAPSIDTWLTQATALQTSIAHSRSSARAIVEAAEHAKSLGARVHDAAGKVALLQRELEFSVGLEGVLDTLQVAAGLVDGARNALDGQELGGALEKVLNAEMVVGGLRRDGAGIGESRAVAVLGRRVGSVREGVVKEVLGVWGRLVNVDGGRVVVKREDSEAMDLETVIEALGTLGVRDGCVSRLHRELDSSVLGPRMNRSKGKNFWRVEKGEGEIRLVKSEQEGSVLDMIDDIYAIVNFISTALPRSISAQLLDTILPSLILQLVSNWLDPAMPLKLTNLETFKEITTKVEELSLFISKSEVDMPSDADLAVWLKKIPQTWLAKRKEVALADMREMCYQNIKRQKMAERIETQLVSSDDVMYADPSEQPLEEETPENGTNDEWDAGWGEEEEPQGNEAVEEEDTSAWDDEPAAEETSKGPKAEEKTQEDEEAGAWGWGDDGDEADEAEKSPAKPAAISKSPSKAKANGKAHKQQPTTKEITLRENYTVTSIPDGIIDLINQIISDASTLSSPDFPVPTIAPATLGLSTIPTLLLAMYRATASTYYTSEPAGNMLIYNDSVHLHSQLSTLLSRLSTTHPLSKRLRTFDSDIAALLPYSRRAYGREMDSQRTILSDILSSTSGFINCTAPLNAAQYSAIIQDAINRVRDVDRSWTNILSNSDRLQSLGSLVGTLLKQMSSDVLERADDPSGISEEQSKMLKSFCDNVAGLSDLFDSPTNDGEEETSNLVHVYTPDWFRFRYLGEILEASLADIKYLWTEGELSLEFSADEVVDLVQALFADSSHRKEAIRVIKRA</sequence>
<feature type="domain" description="ZW10 C-terminal helical" evidence="2">
    <location>
        <begin position="700"/>
        <end position="850"/>
    </location>
</feature>